<feature type="transmembrane region" description="Helical" evidence="7">
    <location>
        <begin position="177"/>
        <end position="198"/>
    </location>
</feature>
<feature type="transmembrane region" description="Helical" evidence="7">
    <location>
        <begin position="282"/>
        <end position="308"/>
    </location>
</feature>
<feature type="domain" description="TRAP C4-dicarboxylate transport system permease DctM subunit" evidence="8">
    <location>
        <begin position="13"/>
        <end position="429"/>
    </location>
</feature>
<dbReference type="Pfam" id="PF06808">
    <property type="entry name" value="DctM"/>
    <property type="match status" value="1"/>
</dbReference>
<dbReference type="NCBIfam" id="TIGR00786">
    <property type="entry name" value="dctM"/>
    <property type="match status" value="1"/>
</dbReference>
<dbReference type="PANTHER" id="PTHR33362:SF5">
    <property type="entry name" value="C4-DICARBOXYLATE TRAP TRANSPORTER LARGE PERMEASE PROTEIN DCTM"/>
    <property type="match status" value="1"/>
</dbReference>
<feature type="transmembrane region" description="Helical" evidence="7">
    <location>
        <begin position="61"/>
        <end position="81"/>
    </location>
</feature>
<dbReference type="PIRSF" id="PIRSF006066">
    <property type="entry name" value="HI0050"/>
    <property type="match status" value="1"/>
</dbReference>
<feature type="transmembrane region" description="Helical" evidence="7">
    <location>
        <begin position="12"/>
        <end position="41"/>
    </location>
</feature>
<keyword evidence="6 7" id="KW-0472">Membrane</keyword>
<dbReference type="InterPro" id="IPR010656">
    <property type="entry name" value="DctM"/>
</dbReference>
<keyword evidence="2" id="KW-1003">Cell membrane</keyword>
<sequence>MPEWIFALVLMLGGIVALLMLGLPIVFAFIAVNIAGAWLFLGGDIGLMQMLRNMRSPAAQYSLAPIPLFVLMGEIMLHSGLAQRAIDAIDRLISRVPGRLSIVAVLSGTLFSSLSGSTIANAGVLGKSLYPQMKARGYHDSMAVGPILAVGGIAMLIPPSGLAVMLGSLASISINDLLIAGIVPAIMMAVLFLGYVMLRCRLDPSLAPVYETETMTLGERLRPVLVNVLPLALIFVCVVGSMFAGIATATESAALGVVATVIAAVIYRRFSLTMLVHSLKETLIFSAMILVIICTSGTFSQVLAFTGATQEISRLVVDSGIGPLMLLLGMLAVLVFLGCFMDQVSMMMLTLPIFMPIVGAAGIDPLWFGVLVLIALEISLITPPFGLLLFVMQGVAGPKLRVTAVYKAVLPFLALEFLVMGLLILFPGLVSLLPELMK</sequence>
<dbReference type="Proteomes" id="UP000244810">
    <property type="component" value="Unassembled WGS sequence"/>
</dbReference>
<gene>
    <name evidence="9" type="ORF">DDE23_23090</name>
</gene>
<evidence type="ECO:0000259" key="8">
    <source>
        <dbReference type="Pfam" id="PF06808"/>
    </source>
</evidence>
<reference evidence="9 10" key="1">
    <citation type="journal article" date="2011" name="Syst. Appl. Microbiol.">
        <title>Defluviimonas denitrificans gen. nov., sp. nov., and Pararhodobacter aggregans gen. nov., sp. nov., non-phototrophic Rhodobacteraceae from the biofilter of a marine aquaculture.</title>
        <authorList>
            <person name="Foesel B.U."/>
            <person name="Drake H.L."/>
            <person name="Schramm A."/>
        </authorList>
    </citation>
    <scope>NUCLEOTIDE SEQUENCE [LARGE SCALE GENOMIC DNA]</scope>
    <source>
        <strain evidence="9 10">D1-19</strain>
    </source>
</reference>
<dbReference type="GO" id="GO:0005886">
    <property type="term" value="C:plasma membrane"/>
    <property type="evidence" value="ECO:0007669"/>
    <property type="project" value="UniProtKB-SubCell"/>
</dbReference>
<comment type="caution">
    <text evidence="9">The sequence shown here is derived from an EMBL/GenBank/DDBJ whole genome shotgun (WGS) entry which is preliminary data.</text>
</comment>
<feature type="transmembrane region" description="Helical" evidence="7">
    <location>
        <begin position="369"/>
        <end position="392"/>
    </location>
</feature>
<dbReference type="PANTHER" id="PTHR33362">
    <property type="entry name" value="SIALIC ACID TRAP TRANSPORTER PERMEASE PROTEIN SIAT-RELATED"/>
    <property type="match status" value="1"/>
</dbReference>
<keyword evidence="10" id="KW-1185">Reference proteome</keyword>
<feature type="transmembrane region" description="Helical" evidence="7">
    <location>
        <begin position="404"/>
        <end position="430"/>
    </location>
</feature>
<proteinExistence type="inferred from homology"/>
<evidence type="ECO:0000256" key="6">
    <source>
        <dbReference type="ARBA" id="ARBA00023136"/>
    </source>
</evidence>
<feature type="transmembrane region" description="Helical" evidence="7">
    <location>
        <begin position="224"/>
        <end position="247"/>
    </location>
</feature>
<evidence type="ECO:0000256" key="5">
    <source>
        <dbReference type="ARBA" id="ARBA00022989"/>
    </source>
</evidence>
<name>A0A2T7UK78_9RHOB</name>
<dbReference type="InterPro" id="IPR004681">
    <property type="entry name" value="TRAP_DctM"/>
</dbReference>
<dbReference type="OrthoDB" id="9790209at2"/>
<evidence type="ECO:0000256" key="2">
    <source>
        <dbReference type="ARBA" id="ARBA00022475"/>
    </source>
</evidence>
<feature type="transmembrane region" description="Helical" evidence="7">
    <location>
        <begin position="320"/>
        <end position="339"/>
    </location>
</feature>
<accession>A0A2T7UK78</accession>
<evidence type="ECO:0000256" key="4">
    <source>
        <dbReference type="ARBA" id="ARBA00022692"/>
    </source>
</evidence>
<evidence type="ECO:0000256" key="7">
    <source>
        <dbReference type="RuleBase" id="RU369079"/>
    </source>
</evidence>
<comment type="subcellular location">
    <subcellularLocation>
        <location evidence="1 7">Cell inner membrane</location>
        <topology evidence="1 7">Multi-pass membrane protein</topology>
    </subcellularLocation>
</comment>
<dbReference type="EMBL" id="QDDR01000018">
    <property type="protein sequence ID" value="PVE45059.1"/>
    <property type="molecule type" value="Genomic_DNA"/>
</dbReference>
<feature type="transmembrane region" description="Helical" evidence="7">
    <location>
        <begin position="137"/>
        <end position="157"/>
    </location>
</feature>
<protein>
    <recommendedName>
        <fullName evidence="7">TRAP transporter large permease protein</fullName>
    </recommendedName>
</protein>
<comment type="similarity">
    <text evidence="7">Belongs to the TRAP transporter large permease family.</text>
</comment>
<evidence type="ECO:0000256" key="1">
    <source>
        <dbReference type="ARBA" id="ARBA00004429"/>
    </source>
</evidence>
<feature type="transmembrane region" description="Helical" evidence="7">
    <location>
        <begin position="253"/>
        <end position="270"/>
    </location>
</feature>
<keyword evidence="3 7" id="KW-0997">Cell inner membrane</keyword>
<feature type="transmembrane region" description="Helical" evidence="7">
    <location>
        <begin position="346"/>
        <end position="363"/>
    </location>
</feature>
<comment type="subunit">
    <text evidence="7">The complex comprises the extracytoplasmic solute receptor protein and the two transmembrane proteins.</text>
</comment>
<keyword evidence="5 7" id="KW-1133">Transmembrane helix</keyword>
<organism evidence="9 10">
    <name type="scientific">Pararhodobacter aggregans</name>
    <dbReference type="NCBI Taxonomy" id="404875"/>
    <lineage>
        <taxon>Bacteria</taxon>
        <taxon>Pseudomonadati</taxon>
        <taxon>Pseudomonadota</taxon>
        <taxon>Alphaproteobacteria</taxon>
        <taxon>Rhodobacterales</taxon>
        <taxon>Paracoccaceae</taxon>
        <taxon>Pararhodobacter</taxon>
    </lineage>
</organism>
<keyword evidence="4 7" id="KW-0812">Transmembrane</keyword>
<evidence type="ECO:0000313" key="10">
    <source>
        <dbReference type="Proteomes" id="UP000244810"/>
    </source>
</evidence>
<dbReference type="AlphaFoldDB" id="A0A2T7UK78"/>
<dbReference type="RefSeq" id="WP_107750942.1">
    <property type="nucleotide sequence ID" value="NZ_QBKF01000003.1"/>
</dbReference>
<dbReference type="GO" id="GO:0022857">
    <property type="term" value="F:transmembrane transporter activity"/>
    <property type="evidence" value="ECO:0007669"/>
    <property type="project" value="UniProtKB-UniRule"/>
</dbReference>
<evidence type="ECO:0000313" key="9">
    <source>
        <dbReference type="EMBL" id="PVE45059.1"/>
    </source>
</evidence>
<comment type="function">
    <text evidence="7">Part of the tripartite ATP-independent periplasmic (TRAP) transport system.</text>
</comment>
<evidence type="ECO:0000256" key="3">
    <source>
        <dbReference type="ARBA" id="ARBA00022519"/>
    </source>
</evidence>
<keyword evidence="7" id="KW-0813">Transport</keyword>
<feature type="transmembrane region" description="Helical" evidence="7">
    <location>
        <begin position="101"/>
        <end position="125"/>
    </location>
</feature>